<dbReference type="RefSeq" id="WP_162645903.1">
    <property type="nucleotide sequence ID" value="NZ_CP048288.1"/>
</dbReference>
<keyword evidence="1" id="KW-0614">Plasmid</keyword>
<proteinExistence type="predicted"/>
<geneLocation type="plasmid" evidence="1 2">
    <name>unnamed2</name>
</geneLocation>
<dbReference type="AlphaFoldDB" id="A0A6C0PBF2"/>
<sequence length="85" mass="9822">MTTSEVRFCFRIKAEAEMAHDLDTGELVPLYSQLKMDLPEVPPADRYTEMHQNFAEKVAGIAKKPVEMFELITPEEYDRNVGWES</sequence>
<evidence type="ECO:0000313" key="2">
    <source>
        <dbReference type="Proteomes" id="UP000479114"/>
    </source>
</evidence>
<dbReference type="Proteomes" id="UP000479114">
    <property type="component" value="Plasmid unnamed2"/>
</dbReference>
<name>A0A6C0PBF2_9BACL</name>
<gene>
    <name evidence="1" type="ORF">GZH47_33285</name>
</gene>
<protein>
    <submittedName>
        <fullName evidence="1">Uncharacterized protein</fullName>
    </submittedName>
</protein>
<keyword evidence="2" id="KW-1185">Reference proteome</keyword>
<accession>A0A6C0PBF2</accession>
<evidence type="ECO:0000313" key="1">
    <source>
        <dbReference type="EMBL" id="QHW35769.1"/>
    </source>
</evidence>
<dbReference type="EMBL" id="CP048288">
    <property type="protein sequence ID" value="QHW35769.1"/>
    <property type="molecule type" value="Genomic_DNA"/>
</dbReference>
<organism evidence="1 2">
    <name type="scientific">Paenibacillus rhizovicinus</name>
    <dbReference type="NCBI Taxonomy" id="2704463"/>
    <lineage>
        <taxon>Bacteria</taxon>
        <taxon>Bacillati</taxon>
        <taxon>Bacillota</taxon>
        <taxon>Bacilli</taxon>
        <taxon>Bacillales</taxon>
        <taxon>Paenibacillaceae</taxon>
        <taxon>Paenibacillus</taxon>
    </lineage>
</organism>
<dbReference type="KEGG" id="prz:GZH47_33285"/>
<reference evidence="1 2" key="1">
    <citation type="submission" date="2020-02" db="EMBL/GenBank/DDBJ databases">
        <title>Paenibacillus sp. nov., isolated from rhizosphere soil of tomato.</title>
        <authorList>
            <person name="Weon H.-Y."/>
            <person name="Lee S.A."/>
        </authorList>
    </citation>
    <scope>NUCLEOTIDE SEQUENCE [LARGE SCALE GENOMIC DNA]</scope>
    <source>
        <strain evidence="1 2">14171R-81</strain>
        <plasmid evidence="1 2">unnamed2</plasmid>
    </source>
</reference>